<feature type="compositionally biased region" description="Basic and acidic residues" evidence="4">
    <location>
        <begin position="2734"/>
        <end position="2768"/>
    </location>
</feature>
<feature type="compositionally biased region" description="Polar residues" evidence="4">
    <location>
        <begin position="3235"/>
        <end position="3246"/>
    </location>
</feature>
<feature type="domain" description="PDEase" evidence="6">
    <location>
        <begin position="2850"/>
        <end position="3078"/>
    </location>
</feature>
<feature type="compositionally biased region" description="Basic and acidic residues" evidence="4">
    <location>
        <begin position="2789"/>
        <end position="2800"/>
    </location>
</feature>
<feature type="compositionally biased region" description="Basic and acidic residues" evidence="4">
    <location>
        <begin position="1261"/>
        <end position="1277"/>
    </location>
</feature>
<feature type="region of interest" description="Disordered" evidence="4">
    <location>
        <begin position="2719"/>
        <end position="2839"/>
    </location>
</feature>
<feature type="region of interest" description="Disordered" evidence="4">
    <location>
        <begin position="1"/>
        <end position="60"/>
    </location>
</feature>
<accession>A0A2A9MAT0</accession>
<feature type="compositionally biased region" description="Basic and acidic residues" evidence="4">
    <location>
        <begin position="2171"/>
        <end position="2184"/>
    </location>
</feature>
<dbReference type="Proteomes" id="UP000224006">
    <property type="component" value="Chromosome V"/>
</dbReference>
<feature type="compositionally biased region" description="Basic and acidic residues" evidence="4">
    <location>
        <begin position="1944"/>
        <end position="1988"/>
    </location>
</feature>
<proteinExistence type="inferred from homology"/>
<dbReference type="GeneID" id="40310910"/>
<evidence type="ECO:0000256" key="2">
    <source>
        <dbReference type="ARBA" id="ARBA00022801"/>
    </source>
</evidence>
<feature type="region of interest" description="Disordered" evidence="4">
    <location>
        <begin position="502"/>
        <end position="542"/>
    </location>
</feature>
<feature type="compositionally biased region" description="Polar residues" evidence="4">
    <location>
        <begin position="325"/>
        <end position="334"/>
    </location>
</feature>
<dbReference type="SUPFAM" id="SSF109604">
    <property type="entry name" value="HD-domain/PDEase-like"/>
    <property type="match status" value="2"/>
</dbReference>
<dbReference type="STRING" id="94643.A0A2A9MAT0"/>
<dbReference type="PROSITE" id="PS51845">
    <property type="entry name" value="PDEASE_I_2"/>
    <property type="match status" value="1"/>
</dbReference>
<feature type="region of interest" description="Disordered" evidence="4">
    <location>
        <begin position="88"/>
        <end position="127"/>
    </location>
</feature>
<feature type="compositionally biased region" description="Basic and acidic residues" evidence="4">
    <location>
        <begin position="1335"/>
        <end position="1350"/>
    </location>
</feature>
<feature type="compositionally biased region" description="Low complexity" evidence="4">
    <location>
        <begin position="1846"/>
        <end position="1857"/>
    </location>
</feature>
<feature type="region of interest" description="Disordered" evidence="4">
    <location>
        <begin position="3406"/>
        <end position="3461"/>
    </location>
</feature>
<feature type="region of interest" description="Disordered" evidence="4">
    <location>
        <begin position="689"/>
        <end position="768"/>
    </location>
</feature>
<dbReference type="GO" id="GO:0046872">
    <property type="term" value="F:metal ion binding"/>
    <property type="evidence" value="ECO:0007669"/>
    <property type="project" value="UniProtKB-KW"/>
</dbReference>
<feature type="region of interest" description="Disordered" evidence="4">
    <location>
        <begin position="425"/>
        <end position="470"/>
    </location>
</feature>
<feature type="region of interest" description="Disordered" evidence="4">
    <location>
        <begin position="842"/>
        <end position="872"/>
    </location>
</feature>
<dbReference type="EC" id="3.1.4.-" evidence="3"/>
<evidence type="ECO:0000256" key="4">
    <source>
        <dbReference type="SAM" id="MobiDB-lite"/>
    </source>
</evidence>
<feature type="region of interest" description="Disordered" evidence="4">
    <location>
        <begin position="3181"/>
        <end position="3223"/>
    </location>
</feature>
<feature type="compositionally biased region" description="Basic and acidic residues" evidence="4">
    <location>
        <begin position="2412"/>
        <end position="2424"/>
    </location>
</feature>
<comment type="caution">
    <text evidence="7">The sequence shown here is derived from an EMBL/GenBank/DDBJ whole genome shotgun (WGS) entry which is preliminary data.</text>
</comment>
<keyword evidence="5" id="KW-1133">Transmembrane helix</keyword>
<feature type="region of interest" description="Disordered" evidence="4">
    <location>
        <begin position="1076"/>
        <end position="1148"/>
    </location>
</feature>
<feature type="region of interest" description="Disordered" evidence="4">
    <location>
        <begin position="2633"/>
        <end position="2660"/>
    </location>
</feature>
<dbReference type="VEuPathDB" id="ToxoDB:BESB_059820"/>
<feature type="compositionally biased region" description="Basic and acidic residues" evidence="4">
    <location>
        <begin position="1361"/>
        <end position="1385"/>
    </location>
</feature>
<feature type="compositionally biased region" description="Polar residues" evidence="4">
    <location>
        <begin position="1076"/>
        <end position="1088"/>
    </location>
</feature>
<dbReference type="InterPro" id="IPR036971">
    <property type="entry name" value="PDEase_catalytic_dom_sf"/>
</dbReference>
<feature type="region of interest" description="Disordered" evidence="4">
    <location>
        <begin position="2030"/>
        <end position="2223"/>
    </location>
</feature>
<dbReference type="RefSeq" id="XP_029219104.1">
    <property type="nucleotide sequence ID" value="XM_029364396.1"/>
</dbReference>
<feature type="region of interest" description="Disordered" evidence="4">
    <location>
        <begin position="905"/>
        <end position="976"/>
    </location>
</feature>
<feature type="compositionally biased region" description="Basic and acidic residues" evidence="4">
    <location>
        <begin position="2825"/>
        <end position="2839"/>
    </location>
</feature>
<evidence type="ECO:0000256" key="1">
    <source>
        <dbReference type="ARBA" id="ARBA00022723"/>
    </source>
</evidence>
<feature type="compositionally biased region" description="Basic and acidic residues" evidence="4">
    <location>
        <begin position="3200"/>
        <end position="3216"/>
    </location>
</feature>
<feature type="compositionally biased region" description="Basic and acidic residues" evidence="4">
    <location>
        <begin position="2274"/>
        <end position="2298"/>
    </location>
</feature>
<protein>
    <recommendedName>
        <fullName evidence="3">Phosphodiesterase</fullName>
        <ecNumber evidence="3">3.1.4.-</ecNumber>
    </recommendedName>
</protein>
<feature type="compositionally biased region" description="Low complexity" evidence="4">
    <location>
        <begin position="382"/>
        <end position="391"/>
    </location>
</feature>
<dbReference type="OrthoDB" id="546632at2759"/>
<feature type="region of interest" description="Disordered" evidence="4">
    <location>
        <begin position="2239"/>
        <end position="2335"/>
    </location>
</feature>
<feature type="compositionally biased region" description="Basic and acidic residues" evidence="4">
    <location>
        <begin position="3430"/>
        <end position="3453"/>
    </location>
</feature>
<dbReference type="Gene3D" id="1.10.1300.10">
    <property type="entry name" value="3'5'-cyclic nucleotide phosphodiesterase, catalytic domain"/>
    <property type="match status" value="2"/>
</dbReference>
<feature type="compositionally biased region" description="Basic and acidic residues" evidence="4">
    <location>
        <begin position="356"/>
        <end position="372"/>
    </location>
</feature>
<dbReference type="InterPro" id="IPR023174">
    <property type="entry name" value="PDEase_CS"/>
</dbReference>
<keyword evidence="1 3" id="KW-0479">Metal-binding</keyword>
<feature type="compositionally biased region" description="Basic and acidic residues" evidence="4">
    <location>
        <begin position="3280"/>
        <end position="3299"/>
    </location>
</feature>
<keyword evidence="5" id="KW-0812">Transmembrane</keyword>
<feature type="compositionally biased region" description="Basic residues" evidence="4">
    <location>
        <begin position="849"/>
        <end position="858"/>
    </location>
</feature>
<comment type="cofactor">
    <cofactor evidence="3">
        <name>a divalent metal cation</name>
        <dbReference type="ChEBI" id="CHEBI:60240"/>
    </cofactor>
    <text evidence="3">Binds 2 divalent metal cations per subunit. Site 1 may preferentially bind zinc ions, while site 2 has a preference for magnesium and/or manganese ions.</text>
</comment>
<feature type="region of interest" description="Disordered" evidence="4">
    <location>
        <begin position="1261"/>
        <end position="1395"/>
    </location>
</feature>
<feature type="region of interest" description="Disordered" evidence="4">
    <location>
        <begin position="3235"/>
        <end position="3260"/>
    </location>
</feature>
<feature type="compositionally biased region" description="Polar residues" evidence="4">
    <location>
        <begin position="1351"/>
        <end position="1360"/>
    </location>
</feature>
<dbReference type="EMBL" id="NWUJ01000005">
    <property type="protein sequence ID" value="PFH35095.1"/>
    <property type="molecule type" value="Genomic_DNA"/>
</dbReference>
<feature type="compositionally biased region" description="Basic and acidic residues" evidence="4">
    <location>
        <begin position="3339"/>
        <end position="3355"/>
    </location>
</feature>
<dbReference type="PROSITE" id="PS00126">
    <property type="entry name" value="PDEASE_I_1"/>
    <property type="match status" value="1"/>
</dbReference>
<feature type="compositionally biased region" description="Low complexity" evidence="4">
    <location>
        <begin position="293"/>
        <end position="306"/>
    </location>
</feature>
<evidence type="ECO:0000313" key="7">
    <source>
        <dbReference type="EMBL" id="PFH35095.1"/>
    </source>
</evidence>
<feature type="compositionally biased region" description="Basic and acidic residues" evidence="4">
    <location>
        <begin position="739"/>
        <end position="751"/>
    </location>
</feature>
<keyword evidence="8" id="KW-1185">Reference proteome</keyword>
<dbReference type="KEGG" id="bbes:BESB_059820"/>
<evidence type="ECO:0000256" key="5">
    <source>
        <dbReference type="SAM" id="Phobius"/>
    </source>
</evidence>
<feature type="compositionally biased region" description="Low complexity" evidence="4">
    <location>
        <begin position="1116"/>
        <end position="1142"/>
    </location>
</feature>
<feature type="compositionally biased region" description="Basic and acidic residues" evidence="4">
    <location>
        <begin position="907"/>
        <end position="917"/>
    </location>
</feature>
<feature type="region of interest" description="Disordered" evidence="4">
    <location>
        <begin position="3280"/>
        <end position="3394"/>
    </location>
</feature>
<evidence type="ECO:0000313" key="8">
    <source>
        <dbReference type="Proteomes" id="UP000224006"/>
    </source>
</evidence>
<dbReference type="PANTHER" id="PTHR11347">
    <property type="entry name" value="CYCLIC NUCLEOTIDE PHOSPHODIESTERASE"/>
    <property type="match status" value="1"/>
</dbReference>
<feature type="compositionally biased region" description="Polar residues" evidence="4">
    <location>
        <begin position="2309"/>
        <end position="2329"/>
    </location>
</feature>
<feature type="compositionally biased region" description="Basic and acidic residues" evidence="4">
    <location>
        <begin position="3181"/>
        <end position="3191"/>
    </location>
</feature>
<dbReference type="InterPro" id="IPR002073">
    <property type="entry name" value="PDEase_catalytic_dom"/>
</dbReference>
<dbReference type="InterPro" id="IPR003607">
    <property type="entry name" value="HD/PDEase_dom"/>
</dbReference>
<feature type="compositionally biased region" description="Basic and acidic residues" evidence="4">
    <location>
        <begin position="311"/>
        <end position="324"/>
    </location>
</feature>
<dbReference type="GO" id="GO:0004114">
    <property type="term" value="F:3',5'-cyclic-nucleotide phosphodiesterase activity"/>
    <property type="evidence" value="ECO:0007669"/>
    <property type="project" value="InterPro"/>
</dbReference>
<feature type="region of interest" description="Disordered" evidence="4">
    <location>
        <begin position="246"/>
        <end position="394"/>
    </location>
</feature>
<feature type="compositionally biased region" description="Low complexity" evidence="4">
    <location>
        <begin position="2031"/>
        <end position="2047"/>
    </location>
</feature>
<feature type="compositionally biased region" description="Basic and acidic residues" evidence="4">
    <location>
        <begin position="1870"/>
        <end position="1881"/>
    </location>
</feature>
<name>A0A2A9MAT0_BESBE</name>
<evidence type="ECO:0000256" key="3">
    <source>
        <dbReference type="RuleBase" id="RU363067"/>
    </source>
</evidence>
<feature type="compositionally biased region" description="Pro residues" evidence="4">
    <location>
        <begin position="2212"/>
        <end position="2223"/>
    </location>
</feature>
<feature type="compositionally biased region" description="Basic and acidic residues" evidence="4">
    <location>
        <begin position="1901"/>
        <end position="1932"/>
    </location>
</feature>
<feature type="compositionally biased region" description="Acidic residues" evidence="4">
    <location>
        <begin position="1858"/>
        <end position="1869"/>
    </location>
</feature>
<feature type="region of interest" description="Disordered" evidence="4">
    <location>
        <begin position="2549"/>
        <end position="2574"/>
    </location>
</feature>
<gene>
    <name evidence="7" type="ORF">BESB_059820</name>
</gene>
<feature type="compositionally biased region" description="Basic and acidic residues" evidence="4">
    <location>
        <begin position="3362"/>
        <end position="3371"/>
    </location>
</feature>
<feature type="compositionally biased region" description="Polar residues" evidence="4">
    <location>
        <begin position="461"/>
        <end position="470"/>
    </location>
</feature>
<comment type="similarity">
    <text evidence="3">Belongs to the cyclic nucleotide phosphodiesterase family.</text>
</comment>
<feature type="transmembrane region" description="Helical" evidence="5">
    <location>
        <begin position="1687"/>
        <end position="1710"/>
    </location>
</feature>
<feature type="compositionally biased region" description="Basic and acidic residues" evidence="4">
    <location>
        <begin position="2069"/>
        <end position="2088"/>
    </location>
</feature>
<keyword evidence="5" id="KW-0472">Membrane</keyword>
<dbReference type="CDD" id="cd00077">
    <property type="entry name" value="HDc"/>
    <property type="match status" value="1"/>
</dbReference>
<feature type="region of interest" description="Disordered" evidence="4">
    <location>
        <begin position="2347"/>
        <end position="2424"/>
    </location>
</feature>
<feature type="region of interest" description="Disordered" evidence="4">
    <location>
        <begin position="1846"/>
        <end position="2011"/>
    </location>
</feature>
<feature type="compositionally biased region" description="Low complexity" evidence="4">
    <location>
        <begin position="88"/>
        <end position="97"/>
    </location>
</feature>
<feature type="compositionally biased region" description="Basic and acidic residues" evidence="4">
    <location>
        <begin position="45"/>
        <end position="60"/>
    </location>
</feature>
<dbReference type="GO" id="GO:0007165">
    <property type="term" value="P:signal transduction"/>
    <property type="evidence" value="ECO:0007669"/>
    <property type="project" value="InterPro"/>
</dbReference>
<reference evidence="7 8" key="1">
    <citation type="submission" date="2017-09" db="EMBL/GenBank/DDBJ databases">
        <title>Genome sequencing of Besnoitia besnoiti strain Bb-Ger1.</title>
        <authorList>
            <person name="Schares G."/>
            <person name="Venepally P."/>
            <person name="Lorenzi H.A."/>
        </authorList>
    </citation>
    <scope>NUCLEOTIDE SEQUENCE [LARGE SCALE GENOMIC DNA]</scope>
    <source>
        <strain evidence="7 8">Bb-Ger1</strain>
    </source>
</reference>
<feature type="compositionally biased region" description="Basic and acidic residues" evidence="4">
    <location>
        <begin position="511"/>
        <end position="520"/>
    </location>
</feature>
<evidence type="ECO:0000259" key="6">
    <source>
        <dbReference type="PROSITE" id="PS51845"/>
    </source>
</evidence>
<organism evidence="7 8">
    <name type="scientific">Besnoitia besnoiti</name>
    <name type="common">Apicomplexan protozoan</name>
    <dbReference type="NCBI Taxonomy" id="94643"/>
    <lineage>
        <taxon>Eukaryota</taxon>
        <taxon>Sar</taxon>
        <taxon>Alveolata</taxon>
        <taxon>Apicomplexa</taxon>
        <taxon>Conoidasida</taxon>
        <taxon>Coccidia</taxon>
        <taxon>Eucoccidiorida</taxon>
        <taxon>Eimeriorina</taxon>
        <taxon>Sarcocystidae</taxon>
        <taxon>Besnoitia</taxon>
    </lineage>
</organism>
<sequence length="3461" mass="375352">MEKRSENGCEAALGVSRLSPSVAPPEGSEAGSVNGFGASFCNGDGKLDKPQSEGRSLRERACRLSRHLSDQEDKQSVCAPDASFTSSAPAAASVSKAGDSGGHGVVPEGACGGAANMRDRPDDNVGALLRSSSEKKGLSLPAHGLAASAFPAPHYASTSSPSSAVGGSRLKVSLSSSQVAASPSAGRRPHTALSSVSVSRRGVCTSMGACFEPAATADAARGSEWLLHSRDRALSLEFARGWPAAQSRRAGEDAQTPWTSRSSWRSHDLHPVASASRRREWAVTPEARPFSRALSSGLGSGTLASTPAEGGDDRRASRAREKCNRSVSASTAPVASQGAHVLAGSGGETASARLRLSRDDKRCQERAEEEGARCVSSPAGTSFSHSLSSSSRDFNTSRGETGCLYHTLSLASPPQMASVRNTSPRETVFTPEGPGPPRTGHAGRGFYQGHRRKGEAGLTSPGGQATSPSSQLLGKIDAAYRAVKNWVEDSFLVDINRALLYPAPSPQSTEKAGKSREEAAANRPASLRKTERRTRRGPFSIPAYDESTALTLSPSVGLSPAYAGSSGVSVHGRDRGDGSAWRQLRAGDEEGRTPSPFLLASRRRGPEASPIGLDAAGGISGSLSPQTDSQRRREAATPHSLSLDSLRGNRQTAPKYAAEKGRGRHSVSCFDQKRAHTWRLGDVEFENVESAAEQDNRHEGEAEAEQEDTAGASSLTRPCPRGSMETHTFLSHGWGQPEHTGDEGGKAERKGASTHKQQVGLPPGSEDPHVLREQVVDLWRRTERDNNLFAADGLSLEAKSLKEPLPGPRRLWRSKTESAVASWEPEEGLCVANGGDTHSAALDACPRTRGPRPARRPKASWPGSSQAEEAERDLRLNTRVFSRLLSRVSVSLPRNFGRRLRWRERRARANSDARTDSEAGEWTGADRDHVTRHAARQSPPRSPKTHDPLTADPQPSVRDSPGEITAEAEETDPDAWRLAKNTAAARAPPEDDRSNSSNAWAAVAAFSSLPGRRRDRGPYLGVRGFRRAASVSSLTSTRKAELPPDSIETDYISSPVIPLTPSCQFTPGKSLAHSSCTSFHRGVSSTPSGGPEALAGPSPFSEASADRQKSRMPTPLLSSSASRQSHLSPFPSPSALPSSSVPRHVDRSAAASEACDPLGLRPDFAVSCVHLENDVMGGQRPLAASAPQNELKRLSLSSSPPEFLFYLRRKPALEFEDPSVEKAYGLYLAKMRRPRLVAIGLVLILLNMMYDIPEYMSSFHQERGRDPTEAHDSKSYERSPLLGVTPPFARTVKPYETGIATTDGQEPEGDGAASTGSLPPASASVLRHAGTSMADQRRNADGIEDRRYDKSWTSGTSANAENEHKEPIRESPDGSEGRPGRKPELQESSGTYGRRFLQEKFRNAKRRLADLDLETESTKPANDAWSRKARLNIPQHHPYRRLSGYSLEEGDGRETANIAAVEPSEFVPKRSGAPSIAQRNRDSWPRRLSSLASLPRADWARSSAAEVATQELPARSAFAYPFSPRMASLWISFDVVELTFQLGVTFASHLPFLKTHTEKCISVALTSVTFLSSLKPVLILGREAYLRRQGEGHSLSADAGLSAGRASEGTGKLDALTGEAYLLSLQTCLTAVFLRAIVGCVFVDLVGLVRRHQLLHLHKLLSLLLLALLLLFTFVGAYCLHLPSALFCYAWCLGATSWLVVASCAMGSSLSELMHRKTFYSVVSVGSYRGSPVAGKPDEEDRGDLLPLFSGKTVLEQLTELVKTMEATLAQVDMCRLDNHTCSAFAHIHSLQTKCLDILTSGRDVYAVKWDTQTVPREIHVLCSQHLEHSYTQVTANVLTSSSGAFSSPEAAGASAGLEEESRDGEDDSDFNKEGNKRNEGSEDCSGDNLEAGYWRGRAQKGRDGDSSGAAPKDREPAEKERGDCGEQHDAGQQRGAGAADLKAVTKRESACVKRNTEREDATSRDKTHERCEQHWRSPKCFQEETKTLRLPSGQTRQGDGRRPQTPAFSCSPPCRLAIVVDIPASIHSPSSLRQDLSYSRRQSSSQGGRHETARQLVRFSSFASPSSLERRTLTRQNTEKLELDGRGKTHNVAESAPSLTGSRALKQDTAVVPGGCEASNSALDIRERHLSNRRPSSPSKEAGQRNKASGCSNEEGDTTGVGDTFAAAFSREDSTDWLRESPRKRTPITGGNQECDQAEAPPTETEGNPGLPFPSYPPLSPPLRPVLLPFPLASKGSTRAYTQDESSCGHACRKRSNETEPELAAPSPFHAARKGEKKDTGSERVREGDEHRDKGVKLPDSPHASQFLYFSSDSSTSGRARGNEQLTRLRSPRIVEKGNILTSYVATRSSTASDSHGKATQPGGRGDGEAVASDDSRESQAIHRRLLGRMSLPPDAGDVGAAKRSSNGEMDIERRDRRREKVQVDQRAAKFNPGDERCLDDLLRRPKVAAGLASVGLTWTLDLFSLDALSDGNILVAVGLHLLLPHWEKGRLRCSAADLGLFLQNLQSLYLPNVYHNRVHAAMVAHLALFLSRAAGLSRWPSRRSSALSMREGSRAGAPMRISPESSDSKEPRAGICSVYSAPSAPSLTSSPASGLKPECALSCLGGRTDIMHASRNTHVSLMSSPCISLSSPACDSATPHRSRPTGRRPPDPLSARSCSHFESAHSPACLLHPGTPLDKRGALLPPDSVVSRGDSDGTRRFASSLLHSRSFPCSCARSYSPMDASPSRRSTRGGEDRNRERESKGVRADEARGAGDRRGRTWREAETAAACDDSPSKELSAGGKCWQRPEEPPPRERWASSPGEKQRRRSTALLSPKRSTGTSDERAKTGDHAEKAAPTRMLDDEIILCLAALGHDVGHPGYNNAFLVATNQPIALVYDDNAVLENYHAYITFRTLTSFYSSEANDRVSGRGGEGSVLRGITPGEYRYFRKHLIELILATDMSQHFSTISAVRVRRENPSFNFTKNEEDRWLMMKMCMKIGDIGHAALEWEQHYVWSMRVTEEFLLQGDAELKAGLPVSPLCDRNAPETDLHRSQSSFINYLVVPLIKELVACLDTHPWNPPRSNSSHAKATLTEKSTEKHSLLNAMDTADSSQCSVVRSSLRPESSTSATRSRRCCHPYRRISLSPHHYYWGEGVDKGQDARTPTVELFACVSPAELVRKAVLSPALRNAERWLSRVRSCEEGTEKKAGAPGATTNRDSRHEGQSPGLKKKEEVGEDQSCKPQRLLSLSPFSSAHSQRLSPGCQTPAAGTNPALLSTPMQHSRRLLRLKTYSPALFRGRDEETEREWRGTLRRDYGEGQPTAEDETGKKRGEQDTAGNPARRRSCMTVQENKRRKQKEEEQRQERTRGREFLFKGFLKGGDKITEHPTLKHGLPRTSAHNGAQHSESRECRDEADNVILAKTQSADKGCSPGLEGNNEGANGGRTADGGRRLHVDASAAQREHDGQEGSEHLVAVASV</sequence>
<feature type="region of interest" description="Disordered" evidence="4">
    <location>
        <begin position="562"/>
        <end position="666"/>
    </location>
</feature>
<feature type="transmembrane region" description="Helical" evidence="5">
    <location>
        <begin position="1660"/>
        <end position="1680"/>
    </location>
</feature>
<keyword evidence="2 3" id="KW-0378">Hydrolase</keyword>
<feature type="compositionally biased region" description="Polar residues" evidence="4">
    <location>
        <begin position="639"/>
        <end position="652"/>
    </location>
</feature>
<dbReference type="Pfam" id="PF00233">
    <property type="entry name" value="PDEase_I"/>
    <property type="match status" value="1"/>
</dbReference>